<gene>
    <name evidence="1" type="ORF">FWK35_00031655</name>
</gene>
<evidence type="ECO:0000313" key="1">
    <source>
        <dbReference type="EMBL" id="KAF0760443.1"/>
    </source>
</evidence>
<dbReference type="AlphaFoldDB" id="A0A6G0YS09"/>
<comment type="caution">
    <text evidence="1">The sequence shown here is derived from an EMBL/GenBank/DDBJ whole genome shotgun (WGS) entry which is preliminary data.</text>
</comment>
<name>A0A6G0YS09_APHCR</name>
<accession>A0A6G0YS09</accession>
<evidence type="ECO:0000313" key="2">
    <source>
        <dbReference type="Proteomes" id="UP000478052"/>
    </source>
</evidence>
<keyword evidence="2" id="KW-1185">Reference proteome</keyword>
<dbReference type="EMBL" id="VUJU01002675">
    <property type="protein sequence ID" value="KAF0760443.1"/>
    <property type="molecule type" value="Genomic_DNA"/>
</dbReference>
<organism evidence="1 2">
    <name type="scientific">Aphis craccivora</name>
    <name type="common">Cowpea aphid</name>
    <dbReference type="NCBI Taxonomy" id="307492"/>
    <lineage>
        <taxon>Eukaryota</taxon>
        <taxon>Metazoa</taxon>
        <taxon>Ecdysozoa</taxon>
        <taxon>Arthropoda</taxon>
        <taxon>Hexapoda</taxon>
        <taxon>Insecta</taxon>
        <taxon>Pterygota</taxon>
        <taxon>Neoptera</taxon>
        <taxon>Paraneoptera</taxon>
        <taxon>Hemiptera</taxon>
        <taxon>Sternorrhyncha</taxon>
        <taxon>Aphidomorpha</taxon>
        <taxon>Aphidoidea</taxon>
        <taxon>Aphididae</taxon>
        <taxon>Aphidini</taxon>
        <taxon>Aphis</taxon>
        <taxon>Aphis</taxon>
    </lineage>
</organism>
<proteinExistence type="predicted"/>
<dbReference type="Proteomes" id="UP000478052">
    <property type="component" value="Unassembled WGS sequence"/>
</dbReference>
<dbReference type="OrthoDB" id="6777438at2759"/>
<protein>
    <submittedName>
        <fullName evidence="1">Uncharacterized protein</fullName>
    </submittedName>
</protein>
<reference evidence="1 2" key="1">
    <citation type="submission" date="2019-08" db="EMBL/GenBank/DDBJ databases">
        <title>Whole genome of Aphis craccivora.</title>
        <authorList>
            <person name="Voronova N.V."/>
            <person name="Shulinski R.S."/>
            <person name="Bandarenka Y.V."/>
            <person name="Zhorov D.G."/>
            <person name="Warner D."/>
        </authorList>
    </citation>
    <scope>NUCLEOTIDE SEQUENCE [LARGE SCALE GENOMIC DNA]</scope>
    <source>
        <strain evidence="1">180601</strain>
        <tissue evidence="1">Whole Body</tissue>
    </source>
</reference>
<sequence length="71" mass="8080">MADRRTNVNLRFLQNLINGSADAPSLLSLINFRIPPRPTFSVAPFFISKRSTNYSQNNPIGRLMRLANTHH</sequence>